<feature type="region of interest" description="Disordered" evidence="1">
    <location>
        <begin position="80"/>
        <end position="108"/>
    </location>
</feature>
<evidence type="ECO:0008006" key="4">
    <source>
        <dbReference type="Google" id="ProtNLM"/>
    </source>
</evidence>
<dbReference type="Proteomes" id="UP000325780">
    <property type="component" value="Unassembled WGS sequence"/>
</dbReference>
<gene>
    <name evidence="2" type="ORF">BDV25DRAFT_141356</name>
</gene>
<sequence>MGFFSWFTSKGEETPQNTWDADTLTMTRPVSPAAPSTEAVVSEQPNEDMQLKLRGGGPPDDDCCCCFDCLCCCGDGGPGFDGPGEGPGGPGGPGGPPGGGGPGGPGGW</sequence>
<dbReference type="AlphaFoldDB" id="A0A5N6TRG5"/>
<accession>A0A5N6TRG5</accession>
<feature type="region of interest" description="Disordered" evidence="1">
    <location>
        <begin position="1"/>
        <end position="53"/>
    </location>
</feature>
<protein>
    <recommendedName>
        <fullName evidence="4">Cysteine-rich transmembrane CYSTM domain-containing protein</fullName>
    </recommendedName>
</protein>
<proteinExistence type="predicted"/>
<evidence type="ECO:0000313" key="3">
    <source>
        <dbReference type="Proteomes" id="UP000325780"/>
    </source>
</evidence>
<evidence type="ECO:0000313" key="2">
    <source>
        <dbReference type="EMBL" id="KAE8148867.1"/>
    </source>
</evidence>
<keyword evidence="3" id="KW-1185">Reference proteome</keyword>
<dbReference type="EMBL" id="ML742143">
    <property type="protein sequence ID" value="KAE8148867.1"/>
    <property type="molecule type" value="Genomic_DNA"/>
</dbReference>
<name>A0A5N6TRG5_ASPAV</name>
<organism evidence="2 3">
    <name type="scientific">Aspergillus avenaceus</name>
    <dbReference type="NCBI Taxonomy" id="36643"/>
    <lineage>
        <taxon>Eukaryota</taxon>
        <taxon>Fungi</taxon>
        <taxon>Dikarya</taxon>
        <taxon>Ascomycota</taxon>
        <taxon>Pezizomycotina</taxon>
        <taxon>Eurotiomycetes</taxon>
        <taxon>Eurotiomycetidae</taxon>
        <taxon>Eurotiales</taxon>
        <taxon>Aspergillaceae</taxon>
        <taxon>Aspergillus</taxon>
        <taxon>Aspergillus subgen. Circumdati</taxon>
    </lineage>
</organism>
<dbReference type="OrthoDB" id="4153865at2759"/>
<feature type="compositionally biased region" description="Polar residues" evidence="1">
    <location>
        <begin position="14"/>
        <end position="28"/>
    </location>
</feature>
<evidence type="ECO:0000256" key="1">
    <source>
        <dbReference type="SAM" id="MobiDB-lite"/>
    </source>
</evidence>
<reference evidence="2 3" key="1">
    <citation type="submission" date="2019-04" db="EMBL/GenBank/DDBJ databases">
        <title>Friends and foes A comparative genomics study of 23 Aspergillus species from section Flavi.</title>
        <authorList>
            <consortium name="DOE Joint Genome Institute"/>
            <person name="Kjaerbolling I."/>
            <person name="Vesth T."/>
            <person name="Frisvad J.C."/>
            <person name="Nybo J.L."/>
            <person name="Theobald S."/>
            <person name="Kildgaard S."/>
            <person name="Isbrandt T."/>
            <person name="Kuo A."/>
            <person name="Sato A."/>
            <person name="Lyhne E.K."/>
            <person name="Kogle M.E."/>
            <person name="Wiebenga A."/>
            <person name="Kun R.S."/>
            <person name="Lubbers R.J."/>
            <person name="Makela M.R."/>
            <person name="Barry K."/>
            <person name="Chovatia M."/>
            <person name="Clum A."/>
            <person name="Daum C."/>
            <person name="Haridas S."/>
            <person name="He G."/>
            <person name="LaButti K."/>
            <person name="Lipzen A."/>
            <person name="Mondo S."/>
            <person name="Riley R."/>
            <person name="Salamov A."/>
            <person name="Simmons B.A."/>
            <person name="Magnuson J.K."/>
            <person name="Henrissat B."/>
            <person name="Mortensen U.H."/>
            <person name="Larsen T.O."/>
            <person name="Devries R.P."/>
            <person name="Grigoriev I.V."/>
            <person name="Machida M."/>
            <person name="Baker S.E."/>
            <person name="Andersen M.R."/>
        </authorList>
    </citation>
    <scope>NUCLEOTIDE SEQUENCE [LARGE SCALE GENOMIC DNA]</scope>
    <source>
        <strain evidence="2 3">IBT 18842</strain>
    </source>
</reference>